<dbReference type="EMBL" id="JBFOLJ010000016">
    <property type="protein sequence ID" value="KAL2468701.1"/>
    <property type="molecule type" value="Genomic_DNA"/>
</dbReference>
<gene>
    <name evidence="2" type="ORF">Fot_50277</name>
</gene>
<dbReference type="PANTHER" id="PTHR35741">
    <property type="entry name" value="FACTOR CWC22-LIKE PROTEIN, PUTATIVE (DUF3245)-RELATED"/>
    <property type="match status" value="1"/>
</dbReference>
<proteinExistence type="predicted"/>
<reference evidence="3" key="1">
    <citation type="submission" date="2024-07" db="EMBL/GenBank/DDBJ databases">
        <title>Two chromosome-level genome assemblies of Korean endemic species Abeliophyllum distichum and Forsythia ovata (Oleaceae).</title>
        <authorList>
            <person name="Jang H."/>
        </authorList>
    </citation>
    <scope>NUCLEOTIDE SEQUENCE [LARGE SCALE GENOMIC DNA]</scope>
</reference>
<comment type="caution">
    <text evidence="2">The sequence shown here is derived from an EMBL/GenBank/DDBJ whole genome shotgun (WGS) entry which is preliminary data.</text>
</comment>
<feature type="region of interest" description="Disordered" evidence="1">
    <location>
        <begin position="175"/>
        <end position="214"/>
    </location>
</feature>
<accession>A0ABD1Q1Q0</accession>
<protein>
    <submittedName>
        <fullName evidence="2">Uncharacterized protein</fullName>
    </submittedName>
</protein>
<dbReference type="Proteomes" id="UP001604277">
    <property type="component" value="Unassembled WGS sequence"/>
</dbReference>
<dbReference type="PANTHER" id="PTHR35741:SF1">
    <property type="entry name" value="FACTOR CWC22-LIKE PROTEIN, PUTATIVE (DUF3245)-RELATED"/>
    <property type="match status" value="1"/>
</dbReference>
<dbReference type="AlphaFoldDB" id="A0ABD1Q1Q0"/>
<keyword evidence="3" id="KW-1185">Reference proteome</keyword>
<evidence type="ECO:0000256" key="1">
    <source>
        <dbReference type="SAM" id="MobiDB-lite"/>
    </source>
</evidence>
<dbReference type="Pfam" id="PF11595">
    <property type="entry name" value="DUF3245"/>
    <property type="match status" value="1"/>
</dbReference>
<evidence type="ECO:0000313" key="2">
    <source>
        <dbReference type="EMBL" id="KAL2468701.1"/>
    </source>
</evidence>
<organism evidence="2 3">
    <name type="scientific">Forsythia ovata</name>
    <dbReference type="NCBI Taxonomy" id="205694"/>
    <lineage>
        <taxon>Eukaryota</taxon>
        <taxon>Viridiplantae</taxon>
        <taxon>Streptophyta</taxon>
        <taxon>Embryophyta</taxon>
        <taxon>Tracheophyta</taxon>
        <taxon>Spermatophyta</taxon>
        <taxon>Magnoliopsida</taxon>
        <taxon>eudicotyledons</taxon>
        <taxon>Gunneridae</taxon>
        <taxon>Pentapetalae</taxon>
        <taxon>asterids</taxon>
        <taxon>lamiids</taxon>
        <taxon>Lamiales</taxon>
        <taxon>Oleaceae</taxon>
        <taxon>Forsythieae</taxon>
        <taxon>Forsythia</taxon>
    </lineage>
</organism>
<name>A0ABD1Q1Q0_9LAMI</name>
<dbReference type="InterPro" id="IPR021641">
    <property type="entry name" value="DUF3245"/>
</dbReference>
<evidence type="ECO:0000313" key="3">
    <source>
        <dbReference type="Proteomes" id="UP001604277"/>
    </source>
</evidence>
<sequence>MQRWKSTFASHRFSISTPYSIAQIHFFTDYCHNFRLGFKTENWEVICHFQVEDYPQFCAVAIAIWISGFNVFGEELAMTKEEASKKCSRPEFVKLDKAFKLAEQWVNNMSKSSEGRKSIAIELEGRPARLGIGATVPRGSKVVNSSDPVERKLLAKLDAEKRKVVKRAEEFAPFSKDGNVDEDSEDELESKTKAFAKKRPLNTISPLQRKKKHK</sequence>